<dbReference type="EMBL" id="GBXM01023366">
    <property type="protein sequence ID" value="JAH85211.1"/>
    <property type="molecule type" value="Transcribed_RNA"/>
</dbReference>
<evidence type="ECO:0000313" key="1">
    <source>
        <dbReference type="EMBL" id="JAH85211.1"/>
    </source>
</evidence>
<name>A0A0E9W4F4_ANGAN</name>
<accession>A0A0E9W4F4</accession>
<protein>
    <submittedName>
        <fullName evidence="1">Uncharacterized protein</fullName>
    </submittedName>
</protein>
<dbReference type="AlphaFoldDB" id="A0A0E9W4F4"/>
<proteinExistence type="predicted"/>
<reference evidence="1" key="2">
    <citation type="journal article" date="2015" name="Fish Shellfish Immunol.">
        <title>Early steps in the European eel (Anguilla anguilla)-Vibrio vulnificus interaction in the gills: Role of the RtxA13 toxin.</title>
        <authorList>
            <person name="Callol A."/>
            <person name="Pajuelo D."/>
            <person name="Ebbesson L."/>
            <person name="Teles M."/>
            <person name="MacKenzie S."/>
            <person name="Amaro C."/>
        </authorList>
    </citation>
    <scope>NUCLEOTIDE SEQUENCE</scope>
</reference>
<sequence>MLGSSCTSIIDVSTLSSFKYWQYDSFTNTEYSFKNFTILHLKSNRNE</sequence>
<organism evidence="1">
    <name type="scientific">Anguilla anguilla</name>
    <name type="common">European freshwater eel</name>
    <name type="synonym">Muraena anguilla</name>
    <dbReference type="NCBI Taxonomy" id="7936"/>
    <lineage>
        <taxon>Eukaryota</taxon>
        <taxon>Metazoa</taxon>
        <taxon>Chordata</taxon>
        <taxon>Craniata</taxon>
        <taxon>Vertebrata</taxon>
        <taxon>Euteleostomi</taxon>
        <taxon>Actinopterygii</taxon>
        <taxon>Neopterygii</taxon>
        <taxon>Teleostei</taxon>
        <taxon>Anguilliformes</taxon>
        <taxon>Anguillidae</taxon>
        <taxon>Anguilla</taxon>
    </lineage>
</organism>
<reference evidence="1" key="1">
    <citation type="submission" date="2014-11" db="EMBL/GenBank/DDBJ databases">
        <authorList>
            <person name="Amaro Gonzalez C."/>
        </authorList>
    </citation>
    <scope>NUCLEOTIDE SEQUENCE</scope>
</reference>